<protein>
    <submittedName>
        <fullName evidence="6">Creatininase family protein</fullName>
    </submittedName>
</protein>
<evidence type="ECO:0000256" key="2">
    <source>
        <dbReference type="ARBA" id="ARBA00022723"/>
    </source>
</evidence>
<evidence type="ECO:0000256" key="3">
    <source>
        <dbReference type="ARBA" id="ARBA00022801"/>
    </source>
</evidence>
<evidence type="ECO:0000256" key="1">
    <source>
        <dbReference type="ARBA" id="ARBA00001947"/>
    </source>
</evidence>
<dbReference type="EMBL" id="JAZHFV010000006">
    <property type="protein sequence ID" value="MEX4009044.1"/>
    <property type="molecule type" value="Genomic_DNA"/>
</dbReference>
<dbReference type="InterPro" id="IPR003785">
    <property type="entry name" value="Creatininase/forma_Hydrolase"/>
</dbReference>
<reference evidence="6 7" key="1">
    <citation type="submission" date="2024-01" db="EMBL/GenBank/DDBJ databases">
        <title>New evidence supports the origin of RcGTA from prophage.</title>
        <authorList>
            <person name="Xu Y."/>
            <person name="Liu B."/>
            <person name="Chen F."/>
        </authorList>
    </citation>
    <scope>NUCLEOTIDE SEQUENCE [LARGE SCALE GENOMIC DNA]</scope>
    <source>
        <strain evidence="6 7">CBW1107-2</strain>
    </source>
</reference>
<keyword evidence="4" id="KW-0862">Zinc</keyword>
<comment type="similarity">
    <text evidence="5">Belongs to the creatininase superfamily.</text>
</comment>
<dbReference type="InterPro" id="IPR024087">
    <property type="entry name" value="Creatininase-like_sf"/>
</dbReference>
<proteinExistence type="inferred from homology"/>
<evidence type="ECO:0000313" key="6">
    <source>
        <dbReference type="EMBL" id="MEX4009044.1"/>
    </source>
</evidence>
<dbReference type="PANTHER" id="PTHR35005">
    <property type="entry name" value="3-DEHYDRO-SCYLLO-INOSOSE HYDROLASE"/>
    <property type="match status" value="1"/>
</dbReference>
<dbReference type="RefSeq" id="WP_368804021.1">
    <property type="nucleotide sequence ID" value="NZ_JAZHFV010000006.1"/>
</dbReference>
<dbReference type="Pfam" id="PF02633">
    <property type="entry name" value="Creatininase"/>
    <property type="match status" value="1"/>
</dbReference>
<keyword evidence="2" id="KW-0479">Metal-binding</keyword>
<dbReference type="Gene3D" id="3.40.50.10310">
    <property type="entry name" value="Creatininase"/>
    <property type="match status" value="1"/>
</dbReference>
<dbReference type="SUPFAM" id="SSF102215">
    <property type="entry name" value="Creatininase"/>
    <property type="match status" value="1"/>
</dbReference>
<keyword evidence="7" id="KW-1185">Reference proteome</keyword>
<dbReference type="Proteomes" id="UP001559025">
    <property type="component" value="Unassembled WGS sequence"/>
</dbReference>
<evidence type="ECO:0000256" key="4">
    <source>
        <dbReference type="ARBA" id="ARBA00022833"/>
    </source>
</evidence>
<comment type="caution">
    <text evidence="6">The sequence shown here is derived from an EMBL/GenBank/DDBJ whole genome shotgun (WGS) entry which is preliminary data.</text>
</comment>
<name>A0ABV3WYD9_9HYPH</name>
<organism evidence="6 7">
    <name type="scientific">Neoaquamicrobium sediminum</name>
    <dbReference type="NCBI Taxonomy" id="1849104"/>
    <lineage>
        <taxon>Bacteria</taxon>
        <taxon>Pseudomonadati</taxon>
        <taxon>Pseudomonadota</taxon>
        <taxon>Alphaproteobacteria</taxon>
        <taxon>Hyphomicrobiales</taxon>
        <taxon>Phyllobacteriaceae</taxon>
        <taxon>Neoaquamicrobium</taxon>
    </lineage>
</organism>
<gene>
    <name evidence="6" type="ORF">V1479_17165</name>
</gene>
<sequence length="270" mass="29184">MTRHLARWADLSRAQFAAIDRSRTIAVLPVGAIEQHGPHLPVSVDRDLAEAVLERSLAHLPAELPVLAMPGFAYGKSNEHGAIPGTISLSAETMLRLLADIAASLARTGFRRLVLLNAHGGNAPVLDIAARDLKVEYGLHVATCNWYNFNEADRHGDARERSFGIHAGLVETSAMLALKPDLVAMDAAADFGNAAEGWQQEFRHIGLTPGRARPAWTIEDLSETGACGNASAATAELGEELLATAARNFAAFLSEFDRFCDQQDRQNRAR</sequence>
<accession>A0ABV3WYD9</accession>
<comment type="cofactor">
    <cofactor evidence="1">
        <name>Zn(2+)</name>
        <dbReference type="ChEBI" id="CHEBI:29105"/>
    </cofactor>
</comment>
<evidence type="ECO:0000256" key="5">
    <source>
        <dbReference type="ARBA" id="ARBA00024029"/>
    </source>
</evidence>
<evidence type="ECO:0000313" key="7">
    <source>
        <dbReference type="Proteomes" id="UP001559025"/>
    </source>
</evidence>
<keyword evidence="3" id="KW-0378">Hydrolase</keyword>
<dbReference type="PANTHER" id="PTHR35005:SF1">
    <property type="entry name" value="2-AMINO-5-FORMYLAMINO-6-RIBOSYLAMINOPYRIMIDIN-4(3H)-ONE 5'-MONOPHOSPHATE DEFORMYLASE"/>
    <property type="match status" value="1"/>
</dbReference>